<evidence type="ECO:0000259" key="5">
    <source>
        <dbReference type="Pfam" id="PF20789"/>
    </source>
</evidence>
<comment type="caution">
    <text evidence="6">The sequence shown here is derived from an EMBL/GenBank/DDBJ whole genome shotgun (WGS) entry which is preliminary data.</text>
</comment>
<gene>
    <name evidence="6" type="ORF">VTJ83DRAFT_1397</name>
</gene>
<comment type="similarity">
    <text evidence="1">Belongs to the C/M/P thioester hydrolase family.</text>
</comment>
<dbReference type="Proteomes" id="UP001600064">
    <property type="component" value="Unassembled WGS sequence"/>
</dbReference>
<dbReference type="InterPro" id="IPR049449">
    <property type="entry name" value="TesB_ACOT8-like_N"/>
</dbReference>
<accession>A0ABR4DNX5</accession>
<evidence type="ECO:0000256" key="2">
    <source>
        <dbReference type="ARBA" id="ARBA00022801"/>
    </source>
</evidence>
<dbReference type="RefSeq" id="XP_070870750.1">
    <property type="nucleotide sequence ID" value="XM_071007551.1"/>
</dbReference>
<sequence length="402" mass="43817">MAEPTGPAADADVAYPPVPALPLQEAMAMVRLPPAGESRRYMSQRAAYLPGSDFSAETEMPSFHRAAFGGHVYAQSALAATRALREVEEEKGVKKEERLDLHTINGFFTRPGIPSRPFLYEATPVTSSRTFGTVSVVARQPSRPSGSPTGDRYPLSDAALPLSPPSFVAICSFKRPEADSRGASAQEAPVQERFADVLASRAPEDWPPAPPVDITGVVEMVGADQEGRFPVAVMRKVDMAAYNAGRPVCERVELILYKLRPPAPLREDGSGKEQEWDANAHVAAHAYVADRNGLLVVGNHVGFGYSLGRAATLSYTFVVHVNAEEAVMRDEDGWWVQEMRFPRVGRGRGIVESKIWSPQGVHVATEYQDGLVQGWPEEGGGGWNKNRKKDKKQQEGGKEARL</sequence>
<keyword evidence="7" id="KW-1185">Reference proteome</keyword>
<feature type="domain" description="Acyl-CoA thioesterase-like N-terminal HotDog" evidence="4">
    <location>
        <begin position="60"/>
        <end position="141"/>
    </location>
</feature>
<dbReference type="InterPro" id="IPR029069">
    <property type="entry name" value="HotDog_dom_sf"/>
</dbReference>
<dbReference type="Pfam" id="PF20789">
    <property type="entry name" value="4HBT_3C"/>
    <property type="match status" value="1"/>
</dbReference>
<dbReference type="Pfam" id="PF13622">
    <property type="entry name" value="4HBT_3"/>
    <property type="match status" value="1"/>
</dbReference>
<organism evidence="6 7">
    <name type="scientific">Remersonia thermophila</name>
    <dbReference type="NCBI Taxonomy" id="72144"/>
    <lineage>
        <taxon>Eukaryota</taxon>
        <taxon>Fungi</taxon>
        <taxon>Dikarya</taxon>
        <taxon>Ascomycota</taxon>
        <taxon>Pezizomycotina</taxon>
        <taxon>Sordariomycetes</taxon>
        <taxon>Sordariomycetidae</taxon>
        <taxon>Sordariales</taxon>
        <taxon>Sordariales incertae sedis</taxon>
        <taxon>Remersonia</taxon>
    </lineage>
</organism>
<dbReference type="SUPFAM" id="SSF54637">
    <property type="entry name" value="Thioesterase/thiol ester dehydrase-isomerase"/>
    <property type="match status" value="2"/>
</dbReference>
<dbReference type="InterPro" id="IPR049450">
    <property type="entry name" value="ACOT8-like_C"/>
</dbReference>
<dbReference type="PANTHER" id="PTHR11066:SF64">
    <property type="entry name" value="ACYL-COA THIOESTERASE (AFU_ORTHOLOGUE AFUA_1G12060)"/>
    <property type="match status" value="1"/>
</dbReference>
<evidence type="ECO:0000256" key="3">
    <source>
        <dbReference type="SAM" id="MobiDB-lite"/>
    </source>
</evidence>
<dbReference type="PANTHER" id="PTHR11066">
    <property type="entry name" value="ACYL-COA THIOESTERASE"/>
    <property type="match status" value="1"/>
</dbReference>
<reference evidence="6 7" key="1">
    <citation type="journal article" date="2024" name="Commun. Biol.">
        <title>Comparative genomic analysis of thermophilic fungi reveals convergent evolutionary adaptations and gene losses.</title>
        <authorList>
            <person name="Steindorff A.S."/>
            <person name="Aguilar-Pontes M.V."/>
            <person name="Robinson A.J."/>
            <person name="Andreopoulos B."/>
            <person name="LaButti K."/>
            <person name="Kuo A."/>
            <person name="Mondo S."/>
            <person name="Riley R."/>
            <person name="Otillar R."/>
            <person name="Haridas S."/>
            <person name="Lipzen A."/>
            <person name="Grimwood J."/>
            <person name="Schmutz J."/>
            <person name="Clum A."/>
            <person name="Reid I.D."/>
            <person name="Moisan M.C."/>
            <person name="Butler G."/>
            <person name="Nguyen T.T.M."/>
            <person name="Dewar K."/>
            <person name="Conant G."/>
            <person name="Drula E."/>
            <person name="Henrissat B."/>
            <person name="Hansel C."/>
            <person name="Singer S."/>
            <person name="Hutchinson M.I."/>
            <person name="de Vries R.P."/>
            <person name="Natvig D.O."/>
            <person name="Powell A.J."/>
            <person name="Tsang A."/>
            <person name="Grigoriev I.V."/>
        </authorList>
    </citation>
    <scope>NUCLEOTIDE SEQUENCE [LARGE SCALE GENOMIC DNA]</scope>
    <source>
        <strain evidence="6 7">ATCC 22073</strain>
    </source>
</reference>
<dbReference type="InterPro" id="IPR042171">
    <property type="entry name" value="Acyl-CoA_hotdog"/>
</dbReference>
<proteinExistence type="inferred from homology"/>
<feature type="compositionally biased region" description="Basic and acidic residues" evidence="3">
    <location>
        <begin position="392"/>
        <end position="402"/>
    </location>
</feature>
<dbReference type="GeneID" id="98122195"/>
<feature type="domain" description="Acyl-CoA thioesterase-like C-terminal" evidence="5">
    <location>
        <begin position="277"/>
        <end position="372"/>
    </location>
</feature>
<dbReference type="CDD" id="cd03444">
    <property type="entry name" value="Thioesterase_II_repeat1"/>
    <property type="match status" value="1"/>
</dbReference>
<evidence type="ECO:0000313" key="6">
    <source>
        <dbReference type="EMBL" id="KAL2272026.1"/>
    </source>
</evidence>
<protein>
    <submittedName>
        <fullName evidence="6">Uncharacterized protein</fullName>
    </submittedName>
</protein>
<dbReference type="Gene3D" id="2.40.160.210">
    <property type="entry name" value="Acyl-CoA thioesterase, double hotdog domain"/>
    <property type="match status" value="1"/>
</dbReference>
<feature type="region of interest" description="Disordered" evidence="3">
    <location>
        <begin position="372"/>
        <end position="402"/>
    </location>
</feature>
<dbReference type="EMBL" id="JAZGUE010000001">
    <property type="protein sequence ID" value="KAL2272026.1"/>
    <property type="molecule type" value="Genomic_DNA"/>
</dbReference>
<evidence type="ECO:0000256" key="1">
    <source>
        <dbReference type="ARBA" id="ARBA00006538"/>
    </source>
</evidence>
<evidence type="ECO:0000259" key="4">
    <source>
        <dbReference type="Pfam" id="PF13622"/>
    </source>
</evidence>
<dbReference type="InterPro" id="IPR003703">
    <property type="entry name" value="Acyl_CoA_thio"/>
</dbReference>
<keyword evidence="2" id="KW-0378">Hydrolase</keyword>
<name>A0ABR4DNX5_9PEZI</name>
<evidence type="ECO:0000313" key="7">
    <source>
        <dbReference type="Proteomes" id="UP001600064"/>
    </source>
</evidence>